<dbReference type="EMBL" id="KV423951">
    <property type="protein sequence ID" value="KZT58471.1"/>
    <property type="molecule type" value="Genomic_DNA"/>
</dbReference>
<evidence type="ECO:0000256" key="6">
    <source>
        <dbReference type="ARBA" id="ARBA00022692"/>
    </source>
</evidence>
<comment type="pathway">
    <text evidence="3">Secondary metabolite biosynthesis.</text>
</comment>
<keyword evidence="7 13" id="KW-0479">Metal-binding</keyword>
<keyword evidence="16" id="KW-1185">Reference proteome</keyword>
<name>A0A165GTV4_9BASI</name>
<evidence type="ECO:0000256" key="11">
    <source>
        <dbReference type="ARBA" id="ARBA00023033"/>
    </source>
</evidence>
<dbReference type="Gene3D" id="1.10.630.10">
    <property type="entry name" value="Cytochrome P450"/>
    <property type="match status" value="1"/>
</dbReference>
<protein>
    <submittedName>
        <fullName evidence="15">Cytochrome P450</fullName>
    </submittedName>
</protein>
<dbReference type="SUPFAM" id="SSF48264">
    <property type="entry name" value="Cytochrome P450"/>
    <property type="match status" value="1"/>
</dbReference>
<organism evidence="15 16">
    <name type="scientific">Calocera cornea HHB12733</name>
    <dbReference type="NCBI Taxonomy" id="1353952"/>
    <lineage>
        <taxon>Eukaryota</taxon>
        <taxon>Fungi</taxon>
        <taxon>Dikarya</taxon>
        <taxon>Basidiomycota</taxon>
        <taxon>Agaricomycotina</taxon>
        <taxon>Dacrymycetes</taxon>
        <taxon>Dacrymycetales</taxon>
        <taxon>Dacrymycetaceae</taxon>
        <taxon>Calocera</taxon>
    </lineage>
</organism>
<dbReference type="Proteomes" id="UP000076842">
    <property type="component" value="Unassembled WGS sequence"/>
</dbReference>
<keyword evidence="10 13" id="KW-0408">Iron</keyword>
<dbReference type="InterPro" id="IPR001128">
    <property type="entry name" value="Cyt_P450"/>
</dbReference>
<keyword evidence="12" id="KW-0472">Membrane</keyword>
<dbReference type="PANTHER" id="PTHR46300">
    <property type="entry name" value="P450, PUTATIVE (EUROFUNG)-RELATED-RELATED"/>
    <property type="match status" value="1"/>
</dbReference>
<evidence type="ECO:0000256" key="9">
    <source>
        <dbReference type="ARBA" id="ARBA00023002"/>
    </source>
</evidence>
<dbReference type="STRING" id="1353952.A0A165GTV4"/>
<evidence type="ECO:0000256" key="12">
    <source>
        <dbReference type="ARBA" id="ARBA00023136"/>
    </source>
</evidence>
<keyword evidence="9 14" id="KW-0560">Oxidoreductase</keyword>
<proteinExistence type="inferred from homology"/>
<accession>A0A165GTV4</accession>
<evidence type="ECO:0000256" key="5">
    <source>
        <dbReference type="ARBA" id="ARBA00022617"/>
    </source>
</evidence>
<reference evidence="15 16" key="1">
    <citation type="journal article" date="2016" name="Mol. Biol. Evol.">
        <title>Comparative Genomics of Early-Diverging Mushroom-Forming Fungi Provides Insights into the Origins of Lignocellulose Decay Capabilities.</title>
        <authorList>
            <person name="Nagy L.G."/>
            <person name="Riley R."/>
            <person name="Tritt A."/>
            <person name="Adam C."/>
            <person name="Daum C."/>
            <person name="Floudas D."/>
            <person name="Sun H."/>
            <person name="Yadav J.S."/>
            <person name="Pangilinan J."/>
            <person name="Larsson K.H."/>
            <person name="Matsuura K."/>
            <person name="Barry K."/>
            <person name="Labutti K."/>
            <person name="Kuo R."/>
            <person name="Ohm R.A."/>
            <person name="Bhattacharya S.S."/>
            <person name="Shirouzu T."/>
            <person name="Yoshinaga Y."/>
            <person name="Martin F.M."/>
            <person name="Grigoriev I.V."/>
            <person name="Hibbett D.S."/>
        </authorList>
    </citation>
    <scope>NUCLEOTIDE SEQUENCE [LARGE SCALE GENOMIC DNA]</scope>
    <source>
        <strain evidence="15 16">HHB12733</strain>
    </source>
</reference>
<feature type="binding site" description="axial binding residue" evidence="13">
    <location>
        <position position="96"/>
    </location>
    <ligand>
        <name>heme</name>
        <dbReference type="ChEBI" id="CHEBI:30413"/>
    </ligand>
    <ligandPart>
        <name>Fe</name>
        <dbReference type="ChEBI" id="CHEBI:18248"/>
    </ligandPart>
</feature>
<dbReference type="OrthoDB" id="3934656at2759"/>
<dbReference type="AlphaFoldDB" id="A0A165GTV4"/>
<evidence type="ECO:0000256" key="13">
    <source>
        <dbReference type="PIRSR" id="PIRSR602401-1"/>
    </source>
</evidence>
<evidence type="ECO:0000256" key="7">
    <source>
        <dbReference type="ARBA" id="ARBA00022723"/>
    </source>
</evidence>
<dbReference type="PRINTS" id="PR00463">
    <property type="entry name" value="EP450I"/>
</dbReference>
<keyword evidence="6" id="KW-0812">Transmembrane</keyword>
<evidence type="ECO:0000256" key="1">
    <source>
        <dbReference type="ARBA" id="ARBA00001971"/>
    </source>
</evidence>
<dbReference type="PANTHER" id="PTHR46300:SF2">
    <property type="entry name" value="CYTOCHROME P450 MONOOXYGENASE ALNH-RELATED"/>
    <property type="match status" value="1"/>
</dbReference>
<dbReference type="InterPro" id="IPR017972">
    <property type="entry name" value="Cyt_P450_CS"/>
</dbReference>
<dbReference type="InterPro" id="IPR050364">
    <property type="entry name" value="Cytochrome_P450_fung"/>
</dbReference>
<evidence type="ECO:0000256" key="14">
    <source>
        <dbReference type="RuleBase" id="RU000461"/>
    </source>
</evidence>
<dbReference type="GO" id="GO:0004497">
    <property type="term" value="F:monooxygenase activity"/>
    <property type="evidence" value="ECO:0007669"/>
    <property type="project" value="UniProtKB-KW"/>
</dbReference>
<dbReference type="Pfam" id="PF00067">
    <property type="entry name" value="p450"/>
    <property type="match status" value="1"/>
</dbReference>
<dbReference type="GO" id="GO:0016020">
    <property type="term" value="C:membrane"/>
    <property type="evidence" value="ECO:0007669"/>
    <property type="project" value="UniProtKB-SubCell"/>
</dbReference>
<dbReference type="GO" id="GO:0005506">
    <property type="term" value="F:iron ion binding"/>
    <property type="evidence" value="ECO:0007669"/>
    <property type="project" value="InterPro"/>
</dbReference>
<dbReference type="GO" id="GO:0020037">
    <property type="term" value="F:heme binding"/>
    <property type="evidence" value="ECO:0007669"/>
    <property type="project" value="InterPro"/>
</dbReference>
<sequence>MALYGSHLKETMRWKLVVPLGIPHLASEECEYNGYVSPKSTVFIDNVWSQTRDPELHSNPELFDPTRFLDGSGNLRPVNTDTRADQLGFGHGRRVCPGRDFALNAMFIACAYMLWAFRLDWPIDEHGKEVVCGVDDCRDTSITVSPRDCGIVLSPRKDGLEERLLAALKE</sequence>
<dbReference type="PROSITE" id="PS00086">
    <property type="entry name" value="CYTOCHROME_P450"/>
    <property type="match status" value="1"/>
</dbReference>
<dbReference type="InterPro" id="IPR036396">
    <property type="entry name" value="Cyt_P450_sf"/>
</dbReference>
<gene>
    <name evidence="15" type="ORF">CALCODRAFT_494987</name>
</gene>
<evidence type="ECO:0000313" key="15">
    <source>
        <dbReference type="EMBL" id="KZT58471.1"/>
    </source>
</evidence>
<dbReference type="InParanoid" id="A0A165GTV4"/>
<keyword evidence="5 13" id="KW-0349">Heme</keyword>
<keyword evidence="11 14" id="KW-0503">Monooxygenase</keyword>
<comment type="subcellular location">
    <subcellularLocation>
        <location evidence="2">Membrane</location>
    </subcellularLocation>
</comment>
<evidence type="ECO:0000313" key="16">
    <source>
        <dbReference type="Proteomes" id="UP000076842"/>
    </source>
</evidence>
<keyword evidence="8" id="KW-1133">Transmembrane helix</keyword>
<comment type="cofactor">
    <cofactor evidence="1 13">
        <name>heme</name>
        <dbReference type="ChEBI" id="CHEBI:30413"/>
    </cofactor>
</comment>
<dbReference type="InterPro" id="IPR002401">
    <property type="entry name" value="Cyt_P450_E_grp-I"/>
</dbReference>
<dbReference type="GO" id="GO:0016705">
    <property type="term" value="F:oxidoreductase activity, acting on paired donors, with incorporation or reduction of molecular oxygen"/>
    <property type="evidence" value="ECO:0007669"/>
    <property type="project" value="InterPro"/>
</dbReference>
<evidence type="ECO:0000256" key="3">
    <source>
        <dbReference type="ARBA" id="ARBA00005179"/>
    </source>
</evidence>
<comment type="similarity">
    <text evidence="4 14">Belongs to the cytochrome P450 family.</text>
</comment>
<evidence type="ECO:0000256" key="10">
    <source>
        <dbReference type="ARBA" id="ARBA00023004"/>
    </source>
</evidence>
<evidence type="ECO:0000256" key="2">
    <source>
        <dbReference type="ARBA" id="ARBA00004370"/>
    </source>
</evidence>
<evidence type="ECO:0000256" key="8">
    <source>
        <dbReference type="ARBA" id="ARBA00022989"/>
    </source>
</evidence>
<evidence type="ECO:0000256" key="4">
    <source>
        <dbReference type="ARBA" id="ARBA00010617"/>
    </source>
</evidence>